<protein>
    <recommendedName>
        <fullName evidence="2">Cyclic nucleotide-binding domain-containing protein</fullName>
    </recommendedName>
</protein>
<comment type="caution">
    <text evidence="3">The sequence shown here is derived from an EMBL/GenBank/DDBJ whole genome shotgun (WGS) entry which is preliminary data.</text>
</comment>
<evidence type="ECO:0000313" key="4">
    <source>
        <dbReference type="Proteomes" id="UP000596742"/>
    </source>
</evidence>
<dbReference type="Gene3D" id="2.60.120.10">
    <property type="entry name" value="Jelly Rolls"/>
    <property type="match status" value="2"/>
</dbReference>
<dbReference type="CDD" id="cd00038">
    <property type="entry name" value="CAP_ED"/>
    <property type="match status" value="1"/>
</dbReference>
<name>A0A8B6GNX2_MYTGA</name>
<proteinExistence type="predicted"/>
<feature type="domain" description="Cyclic nucleotide-binding" evidence="2">
    <location>
        <begin position="299"/>
        <end position="328"/>
    </location>
</feature>
<dbReference type="AlphaFoldDB" id="A0A8B6GNX2"/>
<evidence type="ECO:0000256" key="1">
    <source>
        <dbReference type="SAM" id="MobiDB-lite"/>
    </source>
</evidence>
<sequence length="508" mass="59783">MINSLQGQMNCERVFSVDHCTPSYNVQETLNHTHKECRTPLVKWRLKPRQKISLLQKFRLCGRLAIICYRLCKFSYNRVDSNKAEFLSILQESDQMSDNKNIDGLLFDPNQYKANKQDRVPIEGKRILRVSPQKRTERDLRYLQVCLRNIKAFAEYPKTMQERLCRVGWYETYEPRRAIVRQGHLPHSFYFILSGVIIVTQYDEERGCTKFLVCLGRGMAFGELAVITNSRRQATCSTRTTTELLCISAKDFVEIFMSGGIHGFRNPEQESFMRNIPFLKEWPIELLPTNPKACMFHFFNRGQVLVRDSNRSDWIYIVKSGSLSVFKKLKTVEAQKAGNKQWNDRVRTPEGEKEQLVRKKRKNFETWQYRSNLKSHSKNDKRKKEKHYFKNQFEMEHFLDKTLPGLYNPLERLGIIDYNDVIKKYKTRIVRRKSQVFSLPPLNENTHLVTKQNEQPDEVNQVPESNKIRRTSKGAYLATPSRRRSSISTISDHLDEGEQGKEHGRFNF</sequence>
<dbReference type="PANTHER" id="PTHR23011:SF28">
    <property type="entry name" value="CYCLIC NUCLEOTIDE-BINDING DOMAIN CONTAINING PROTEIN"/>
    <property type="match status" value="1"/>
</dbReference>
<dbReference type="PANTHER" id="PTHR23011">
    <property type="entry name" value="CYCLIC NUCLEOTIDE-BINDING DOMAIN CONTAINING PROTEIN"/>
    <property type="match status" value="1"/>
</dbReference>
<dbReference type="Proteomes" id="UP000596742">
    <property type="component" value="Unassembled WGS sequence"/>
</dbReference>
<feature type="compositionally biased region" description="Basic and acidic residues" evidence="1">
    <location>
        <begin position="492"/>
        <end position="508"/>
    </location>
</feature>
<feature type="region of interest" description="Disordered" evidence="1">
    <location>
        <begin position="469"/>
        <end position="508"/>
    </location>
</feature>
<dbReference type="InterPro" id="IPR014710">
    <property type="entry name" value="RmlC-like_jellyroll"/>
</dbReference>
<dbReference type="InterPro" id="IPR018490">
    <property type="entry name" value="cNMP-bd_dom_sf"/>
</dbReference>
<organism evidence="3 4">
    <name type="scientific">Mytilus galloprovincialis</name>
    <name type="common">Mediterranean mussel</name>
    <dbReference type="NCBI Taxonomy" id="29158"/>
    <lineage>
        <taxon>Eukaryota</taxon>
        <taxon>Metazoa</taxon>
        <taxon>Spiralia</taxon>
        <taxon>Lophotrochozoa</taxon>
        <taxon>Mollusca</taxon>
        <taxon>Bivalvia</taxon>
        <taxon>Autobranchia</taxon>
        <taxon>Pteriomorphia</taxon>
        <taxon>Mytilida</taxon>
        <taxon>Mytiloidea</taxon>
        <taxon>Mytilidae</taxon>
        <taxon>Mytilinae</taxon>
        <taxon>Mytilus</taxon>
    </lineage>
</organism>
<dbReference type="OrthoDB" id="166212at2759"/>
<gene>
    <name evidence="3" type="ORF">MGAL_10B032104</name>
</gene>
<feature type="domain" description="Cyclic nucleotide-binding" evidence="2">
    <location>
        <begin position="152"/>
        <end position="257"/>
    </location>
</feature>
<dbReference type="SUPFAM" id="SSF51206">
    <property type="entry name" value="cAMP-binding domain-like"/>
    <property type="match status" value="2"/>
</dbReference>
<evidence type="ECO:0000313" key="3">
    <source>
        <dbReference type="EMBL" id="VDI67324.1"/>
    </source>
</evidence>
<keyword evidence="4" id="KW-1185">Reference proteome</keyword>
<dbReference type="Pfam" id="PF00027">
    <property type="entry name" value="cNMP_binding"/>
    <property type="match status" value="1"/>
</dbReference>
<reference evidence="3" key="1">
    <citation type="submission" date="2018-11" db="EMBL/GenBank/DDBJ databases">
        <authorList>
            <person name="Alioto T."/>
            <person name="Alioto T."/>
        </authorList>
    </citation>
    <scope>NUCLEOTIDE SEQUENCE</scope>
</reference>
<dbReference type="EMBL" id="UYJE01008797">
    <property type="protein sequence ID" value="VDI67324.1"/>
    <property type="molecule type" value="Genomic_DNA"/>
</dbReference>
<dbReference type="InterPro" id="IPR000595">
    <property type="entry name" value="cNMP-bd_dom"/>
</dbReference>
<dbReference type="PROSITE" id="PS50042">
    <property type="entry name" value="CNMP_BINDING_3"/>
    <property type="match status" value="2"/>
</dbReference>
<evidence type="ECO:0000259" key="2">
    <source>
        <dbReference type="PROSITE" id="PS50042"/>
    </source>
</evidence>
<accession>A0A8B6GNX2</accession>
<dbReference type="SMART" id="SM00100">
    <property type="entry name" value="cNMP"/>
    <property type="match status" value="1"/>
</dbReference>